<dbReference type="Proteomes" id="UP000177791">
    <property type="component" value="Unassembled WGS sequence"/>
</dbReference>
<evidence type="ECO:0008006" key="3">
    <source>
        <dbReference type="Google" id="ProtNLM"/>
    </source>
</evidence>
<gene>
    <name evidence="1" type="ORF">BEN48_16900</name>
</gene>
<accession>A0A1G1SYH9</accession>
<reference evidence="1 2" key="1">
    <citation type="submission" date="2016-08" db="EMBL/GenBank/DDBJ databases">
        <title>Hymenobacter coccineus sp. nov., Hymenobacter lapidarius sp. nov. and Hymenobacter glacialis sp. nov., isolated from Antarctic soil.</title>
        <authorList>
            <person name="Sedlacek I."/>
            <person name="Kralova S."/>
            <person name="Kyrova K."/>
            <person name="Maslanova I."/>
            <person name="Stankova E."/>
            <person name="Vrbovska V."/>
            <person name="Nemec M."/>
            <person name="Bartak M."/>
            <person name="Svec P."/>
            <person name="Busse H.-J."/>
            <person name="Pantucek R."/>
        </authorList>
    </citation>
    <scope>NUCLEOTIDE SEQUENCE [LARGE SCALE GENOMIC DNA]</scope>
    <source>
        <strain evidence="1 2">CCM 8648</strain>
    </source>
</reference>
<dbReference type="RefSeq" id="WP_070735413.1">
    <property type="nucleotide sequence ID" value="NZ_MDZC01000081.1"/>
</dbReference>
<dbReference type="EMBL" id="MDZC01000081">
    <property type="protein sequence ID" value="OGX83671.1"/>
    <property type="molecule type" value="Genomic_DNA"/>
</dbReference>
<evidence type="ECO:0000313" key="1">
    <source>
        <dbReference type="EMBL" id="OGX83671.1"/>
    </source>
</evidence>
<dbReference type="OrthoDB" id="8707448at2"/>
<protein>
    <recommendedName>
        <fullName evidence="3">Helix-turn-helix domain-containing protein</fullName>
    </recommendedName>
</protein>
<dbReference type="AlphaFoldDB" id="A0A1G1SYH9"/>
<dbReference type="Pfam" id="PF13384">
    <property type="entry name" value="HTH_23"/>
    <property type="match status" value="1"/>
</dbReference>
<name>A0A1G1SYH9_9BACT</name>
<dbReference type="InterPro" id="IPR009057">
    <property type="entry name" value="Homeodomain-like_sf"/>
</dbReference>
<organism evidence="1 2">
    <name type="scientific">Hymenobacter glacialis</name>
    <dbReference type="NCBI Taxonomy" id="1908236"/>
    <lineage>
        <taxon>Bacteria</taxon>
        <taxon>Pseudomonadati</taxon>
        <taxon>Bacteroidota</taxon>
        <taxon>Cytophagia</taxon>
        <taxon>Cytophagales</taxon>
        <taxon>Hymenobacteraceae</taxon>
        <taxon>Hymenobacter</taxon>
    </lineage>
</organism>
<comment type="caution">
    <text evidence="1">The sequence shown here is derived from an EMBL/GenBank/DDBJ whole genome shotgun (WGS) entry which is preliminary data.</text>
</comment>
<sequence length="91" mass="10026">MLAPLALEAPEIETLEACALRGPHPRMRRRAQAVLAHHRGLCIDQLAAAFGVHRNAVSRWLSRWQRLGLAGLAEGQHAGRPPKLPQTAQKK</sequence>
<proteinExistence type="predicted"/>
<dbReference type="SUPFAM" id="SSF46689">
    <property type="entry name" value="Homeodomain-like"/>
    <property type="match status" value="1"/>
</dbReference>
<keyword evidence="2" id="KW-1185">Reference proteome</keyword>
<evidence type="ECO:0000313" key="2">
    <source>
        <dbReference type="Proteomes" id="UP000177791"/>
    </source>
</evidence>